<feature type="binding site" evidence="11">
    <location>
        <position position="140"/>
    </location>
    <ligand>
        <name>Mg(2+)</name>
        <dbReference type="ChEBI" id="CHEBI:18420"/>
    </ligand>
</feature>
<evidence type="ECO:0000256" key="10">
    <source>
        <dbReference type="PIRSR" id="PIRSR004682-3"/>
    </source>
</evidence>
<feature type="binding site" evidence="11">
    <location>
        <position position="14"/>
    </location>
    <ligand>
        <name>Mg(2+)</name>
        <dbReference type="ChEBI" id="CHEBI:18420"/>
    </ligand>
</feature>
<dbReference type="InterPro" id="IPR036412">
    <property type="entry name" value="HAD-like_sf"/>
</dbReference>
<evidence type="ECO:0000256" key="8">
    <source>
        <dbReference type="PIRSR" id="PIRSR004682-1"/>
    </source>
</evidence>
<feature type="binding site" evidence="11">
    <location>
        <position position="112"/>
    </location>
    <ligand>
        <name>Zn(2+)</name>
        <dbReference type="ChEBI" id="CHEBI:29105"/>
    </ligand>
</feature>
<comment type="cofactor">
    <cofactor evidence="11">
        <name>Mg(2+)</name>
        <dbReference type="ChEBI" id="CHEBI:18420"/>
    </cofactor>
</comment>
<protein>
    <recommendedName>
        <fullName evidence="6 7">D,D-heptose 1,7-bisphosphate phosphatase</fullName>
        <ecNumber evidence="7">3.1.3.-</ecNumber>
    </recommendedName>
</protein>
<feature type="site" description="Stabilizes the phosphoryl group" evidence="10">
    <location>
        <position position="56"/>
    </location>
</feature>
<dbReference type="Pfam" id="PF13242">
    <property type="entry name" value="Hydrolase_like"/>
    <property type="match status" value="1"/>
</dbReference>
<evidence type="ECO:0000256" key="7">
    <source>
        <dbReference type="PIRNR" id="PIRNR004682"/>
    </source>
</evidence>
<dbReference type="AlphaFoldDB" id="A0A2Z4Y2Q2"/>
<keyword evidence="11" id="KW-0862">Zinc</keyword>
<gene>
    <name evidence="12" type="ORF">BRCON_0038</name>
</gene>
<dbReference type="InterPro" id="IPR004446">
    <property type="entry name" value="Heptose_bisP_phosphatase"/>
</dbReference>
<evidence type="ECO:0000256" key="6">
    <source>
        <dbReference type="ARBA" id="ARBA00031828"/>
    </source>
</evidence>
<reference evidence="12 13" key="1">
    <citation type="submission" date="2018-05" db="EMBL/GenBank/DDBJ databases">
        <title>A metagenomic window into the 2 km-deep terrestrial subsurface aquifer revealed taxonomically and functionally diverse microbial community comprising novel uncultured bacterial lineages.</title>
        <authorList>
            <person name="Kadnikov V.V."/>
            <person name="Mardanov A.V."/>
            <person name="Beletsky A.V."/>
            <person name="Banks D."/>
            <person name="Pimenov N.V."/>
            <person name="Frank Y.A."/>
            <person name="Karnachuk O.V."/>
            <person name="Ravin N.V."/>
        </authorList>
    </citation>
    <scope>NUCLEOTIDE SEQUENCE [LARGE SCALE GENOMIC DNA]</scope>
    <source>
        <strain evidence="12">BY</strain>
    </source>
</reference>
<dbReference type="GO" id="GO:0005975">
    <property type="term" value="P:carbohydrate metabolic process"/>
    <property type="evidence" value="ECO:0007669"/>
    <property type="project" value="InterPro"/>
</dbReference>
<feature type="binding site" evidence="9">
    <location>
        <begin position="22"/>
        <end position="25"/>
    </location>
    <ligand>
        <name>substrate</name>
    </ligand>
</feature>
<dbReference type="GO" id="GO:0016791">
    <property type="term" value="F:phosphatase activity"/>
    <property type="evidence" value="ECO:0007669"/>
    <property type="project" value="InterPro"/>
</dbReference>
<evidence type="ECO:0000256" key="9">
    <source>
        <dbReference type="PIRSR" id="PIRSR004682-2"/>
    </source>
</evidence>
<dbReference type="InterPro" id="IPR023214">
    <property type="entry name" value="HAD_sf"/>
</dbReference>
<keyword evidence="5 7" id="KW-0119">Carbohydrate metabolism</keyword>
<name>A0A2Z4Y2Q2_SUMC1</name>
<dbReference type="NCBIfam" id="TIGR01662">
    <property type="entry name" value="HAD-SF-IIIA"/>
    <property type="match status" value="1"/>
</dbReference>
<dbReference type="InterPro" id="IPR006543">
    <property type="entry name" value="Histidinol-phos"/>
</dbReference>
<dbReference type="Gene3D" id="3.40.50.1000">
    <property type="entry name" value="HAD superfamily/HAD-like"/>
    <property type="match status" value="1"/>
</dbReference>
<feature type="site" description="Stabilizes the phosphoryl group" evidence="10">
    <location>
        <position position="114"/>
    </location>
</feature>
<feature type="active site" description="Nucleophile" evidence="8">
    <location>
        <position position="14"/>
    </location>
</feature>
<feature type="site" description="Contributes to substrate recognition" evidence="10">
    <location>
        <position position="113"/>
    </location>
</feature>
<feature type="binding site" evidence="9">
    <location>
        <begin position="113"/>
        <end position="114"/>
    </location>
    <ligand>
        <name>substrate</name>
    </ligand>
</feature>
<dbReference type="GO" id="GO:0046872">
    <property type="term" value="F:metal ion binding"/>
    <property type="evidence" value="ECO:0007669"/>
    <property type="project" value="UniProtKB-KW"/>
</dbReference>
<evidence type="ECO:0000256" key="1">
    <source>
        <dbReference type="ARBA" id="ARBA00004496"/>
    </source>
</evidence>
<evidence type="ECO:0000313" key="12">
    <source>
        <dbReference type="EMBL" id="AXA34815.1"/>
    </source>
</evidence>
<dbReference type="PANTHER" id="PTHR42891">
    <property type="entry name" value="D-GLYCERO-BETA-D-MANNO-HEPTOSE-1,7-BISPHOSPHATE 7-PHOSPHATASE"/>
    <property type="match status" value="1"/>
</dbReference>
<feature type="binding site" evidence="11">
    <location>
        <position position="16"/>
    </location>
    <ligand>
        <name>Mg(2+)</name>
        <dbReference type="ChEBI" id="CHEBI:18420"/>
    </ligand>
</feature>
<proteinExistence type="inferred from homology"/>
<dbReference type="PIRSF" id="PIRSF004682">
    <property type="entry name" value="GmhB"/>
    <property type="match status" value="1"/>
</dbReference>
<evidence type="ECO:0000256" key="5">
    <source>
        <dbReference type="ARBA" id="ARBA00023277"/>
    </source>
</evidence>
<organism evidence="12 13">
    <name type="scientific">Sumerlaea chitinivorans</name>
    <dbReference type="NCBI Taxonomy" id="2250252"/>
    <lineage>
        <taxon>Bacteria</taxon>
        <taxon>Candidatus Sumerlaeota</taxon>
        <taxon>Candidatus Sumerlaeia</taxon>
        <taxon>Candidatus Sumerlaeales</taxon>
        <taxon>Candidatus Sumerlaeaceae</taxon>
        <taxon>Candidatus Sumerlaea</taxon>
    </lineage>
</organism>
<dbReference type="CDD" id="cd07503">
    <property type="entry name" value="HAD_HisB-N"/>
    <property type="match status" value="1"/>
</dbReference>
<keyword evidence="11" id="KW-0460">Magnesium</keyword>
<comment type="similarity">
    <text evidence="7">Belongs to the gmhB family.</text>
</comment>
<evidence type="ECO:0000256" key="3">
    <source>
        <dbReference type="ARBA" id="ARBA00022723"/>
    </source>
</evidence>
<feature type="active site" description="Proton donor" evidence="8">
    <location>
        <position position="16"/>
    </location>
</feature>
<dbReference type="EMBL" id="CP030759">
    <property type="protein sequence ID" value="AXA34815.1"/>
    <property type="molecule type" value="Genomic_DNA"/>
</dbReference>
<dbReference type="NCBIfam" id="TIGR01656">
    <property type="entry name" value="Histidinol-ppas"/>
    <property type="match status" value="1"/>
</dbReference>
<feature type="binding site" evidence="11">
    <location>
        <position position="97"/>
    </location>
    <ligand>
        <name>Zn(2+)</name>
        <dbReference type="ChEBI" id="CHEBI:29105"/>
    </ligand>
</feature>
<feature type="binding site" evidence="11">
    <location>
        <position position="139"/>
    </location>
    <ligand>
        <name>Mg(2+)</name>
        <dbReference type="ChEBI" id="CHEBI:18420"/>
    </ligand>
</feature>
<feature type="binding site" evidence="9">
    <location>
        <begin position="56"/>
        <end position="59"/>
    </location>
    <ligand>
        <name>substrate</name>
    </ligand>
</feature>
<dbReference type="KEGG" id="schv:BRCON_0038"/>
<comment type="subcellular location">
    <subcellularLocation>
        <location evidence="1 7">Cytoplasm</location>
    </subcellularLocation>
</comment>
<evidence type="ECO:0000256" key="4">
    <source>
        <dbReference type="ARBA" id="ARBA00022801"/>
    </source>
</evidence>
<accession>A0A2Z4Y2Q2</accession>
<dbReference type="EC" id="3.1.3.-" evidence="7"/>
<dbReference type="InterPro" id="IPR006549">
    <property type="entry name" value="HAD-SF_hydro_IIIA"/>
</dbReference>
<feature type="binding site" evidence="9">
    <location>
        <position position="140"/>
    </location>
    <ligand>
        <name>substrate</name>
    </ligand>
</feature>
<dbReference type="Proteomes" id="UP000262583">
    <property type="component" value="Chromosome"/>
</dbReference>
<keyword evidence="4 7" id="KW-0378">Hydrolase</keyword>
<dbReference type="PANTHER" id="PTHR42891:SF1">
    <property type="entry name" value="D-GLYCERO-BETA-D-MANNO-HEPTOSE-1,7-BISPHOSPHATE 7-PHOSPHATASE"/>
    <property type="match status" value="1"/>
</dbReference>
<dbReference type="SUPFAM" id="SSF56784">
    <property type="entry name" value="HAD-like"/>
    <property type="match status" value="1"/>
</dbReference>
<evidence type="ECO:0000256" key="2">
    <source>
        <dbReference type="ARBA" id="ARBA00022490"/>
    </source>
</evidence>
<keyword evidence="3 11" id="KW-0479">Metal-binding</keyword>
<comment type="cofactor">
    <cofactor evidence="11">
        <name>Zn(2+)</name>
        <dbReference type="ChEBI" id="CHEBI:29105"/>
    </cofactor>
</comment>
<feature type="binding site" evidence="11">
    <location>
        <position position="95"/>
    </location>
    <ligand>
        <name>Zn(2+)</name>
        <dbReference type="ChEBI" id="CHEBI:29105"/>
    </ligand>
</feature>
<feature type="binding site" evidence="11">
    <location>
        <position position="110"/>
    </location>
    <ligand>
        <name>Zn(2+)</name>
        <dbReference type="ChEBI" id="CHEBI:29105"/>
    </ligand>
</feature>
<feature type="binding site" evidence="9">
    <location>
        <begin position="14"/>
        <end position="16"/>
    </location>
    <ligand>
        <name>substrate</name>
    </ligand>
</feature>
<sequence>MVNRDQPKPAVFLDRDGTICEEVGYLDHPDKLKLIPGSAEAIRNLREAGFWVFVTTNQSGVARGYFAESVVHLVHSRLDTLLAEAGARVDAYFYCPHHPKAVLEEYRRECRCRKPNIGMIEQAVAQFPVELDRSFTVGDKLSDCEFGRNAGLTPVLVRTGYGREEEARLSAGQAGCRPALVADDLAQAVAWILSHPLAMPKT</sequence>
<evidence type="ECO:0000313" key="13">
    <source>
        <dbReference type="Proteomes" id="UP000262583"/>
    </source>
</evidence>
<evidence type="ECO:0000256" key="11">
    <source>
        <dbReference type="PIRSR" id="PIRSR004682-4"/>
    </source>
</evidence>
<dbReference type="GO" id="GO:0005737">
    <property type="term" value="C:cytoplasm"/>
    <property type="evidence" value="ECO:0007669"/>
    <property type="project" value="UniProtKB-SubCell"/>
</dbReference>
<keyword evidence="2 7" id="KW-0963">Cytoplasm</keyword>